<dbReference type="PROSITE" id="PS51257">
    <property type="entry name" value="PROKAR_LIPOPROTEIN"/>
    <property type="match status" value="1"/>
</dbReference>
<proteinExistence type="predicted"/>
<name>A0A7W9KPU2_9PSEU</name>
<dbReference type="RefSeq" id="WP_184868161.1">
    <property type="nucleotide sequence ID" value="NZ_BAAAWY010000016.1"/>
</dbReference>
<evidence type="ECO:0000256" key="1">
    <source>
        <dbReference type="SAM" id="SignalP"/>
    </source>
</evidence>
<feature type="signal peptide" evidence="1">
    <location>
        <begin position="1"/>
        <end position="32"/>
    </location>
</feature>
<evidence type="ECO:0000313" key="3">
    <source>
        <dbReference type="Proteomes" id="UP000585638"/>
    </source>
</evidence>
<dbReference type="AlphaFoldDB" id="A0A7W9KPU2"/>
<dbReference type="EMBL" id="JACHIR010000001">
    <property type="protein sequence ID" value="MBB5896519.1"/>
    <property type="molecule type" value="Genomic_DNA"/>
</dbReference>
<accession>A0A7W9KPU2</accession>
<protein>
    <recommendedName>
        <fullName evidence="4">Secreted protein</fullName>
    </recommendedName>
</protein>
<sequence>MIAHTRSRRACVVAALLGTVVTVAACSGPTTAEPPMAGMDDMTGMSMAPTVSSMAEAQPVGDGLSSSVNGYSFVLATDTVPAGAPVGFDFHISGPSGQPVTRYRPYESQLMLFDLVRSDLTGYQHIDPAMRQDGTWSAQLTALSPGSYRAYVTFAAPDTGKPLVYTLSRPFTVPGRSADVALPGPSASVRQGSLTVSMSGQPKVGVASPLTFDFTDGGKAISYFQRRLDGYAHIVAFHAGDLAFAHLTPADKVAGRSDVSALSTRALFPAGGAWRLFAEFQTSGAPQTAAFTVEV</sequence>
<comment type="caution">
    <text evidence="2">The sequence shown here is derived from an EMBL/GenBank/DDBJ whole genome shotgun (WGS) entry which is preliminary data.</text>
</comment>
<keyword evidence="1" id="KW-0732">Signal</keyword>
<reference evidence="2 3" key="1">
    <citation type="submission" date="2020-08" db="EMBL/GenBank/DDBJ databases">
        <title>Sequencing the genomes of 1000 actinobacteria strains.</title>
        <authorList>
            <person name="Klenk H.-P."/>
        </authorList>
    </citation>
    <scope>NUCLEOTIDE SEQUENCE [LARGE SCALE GENOMIC DNA]</scope>
    <source>
        <strain evidence="2 3">DSM 43851</strain>
    </source>
</reference>
<evidence type="ECO:0008006" key="4">
    <source>
        <dbReference type="Google" id="ProtNLM"/>
    </source>
</evidence>
<feature type="chain" id="PRO_5038558118" description="Secreted protein" evidence="1">
    <location>
        <begin position="33"/>
        <end position="295"/>
    </location>
</feature>
<evidence type="ECO:0000313" key="2">
    <source>
        <dbReference type="EMBL" id="MBB5896519.1"/>
    </source>
</evidence>
<organism evidence="2 3">
    <name type="scientific">Kutzneria kofuensis</name>
    <dbReference type="NCBI Taxonomy" id="103725"/>
    <lineage>
        <taxon>Bacteria</taxon>
        <taxon>Bacillati</taxon>
        <taxon>Actinomycetota</taxon>
        <taxon>Actinomycetes</taxon>
        <taxon>Pseudonocardiales</taxon>
        <taxon>Pseudonocardiaceae</taxon>
        <taxon>Kutzneria</taxon>
    </lineage>
</organism>
<gene>
    <name evidence="2" type="ORF">BJ998_007715</name>
</gene>
<dbReference type="Proteomes" id="UP000585638">
    <property type="component" value="Unassembled WGS sequence"/>
</dbReference>
<keyword evidence="3" id="KW-1185">Reference proteome</keyword>